<evidence type="ECO:0000313" key="2">
    <source>
        <dbReference type="Proteomes" id="UP000829447"/>
    </source>
</evidence>
<keyword evidence="2" id="KW-1185">Reference proteome</keyword>
<dbReference type="EMBL" id="CM040478">
    <property type="protein sequence ID" value="MCI4392985.1"/>
    <property type="molecule type" value="Genomic_DNA"/>
</dbReference>
<proteinExistence type="predicted"/>
<protein>
    <submittedName>
        <fullName evidence="1">Uncharacterized protein</fullName>
    </submittedName>
</protein>
<evidence type="ECO:0000313" key="1">
    <source>
        <dbReference type="EMBL" id="MCI4392985.1"/>
    </source>
</evidence>
<accession>A0ACC5XQX2</accession>
<comment type="caution">
    <text evidence="1">The sequence shown here is derived from an EMBL/GenBank/DDBJ whole genome shotgun (WGS) entry which is preliminary data.</text>
</comment>
<dbReference type="Proteomes" id="UP000829447">
    <property type="component" value="Linkage Group LG25"/>
</dbReference>
<organism evidence="1 2">
    <name type="scientific">Pangasianodon gigas</name>
    <name type="common">Mekong giant catfish</name>
    <name type="synonym">Pangasius gigas</name>
    <dbReference type="NCBI Taxonomy" id="30993"/>
    <lineage>
        <taxon>Eukaryota</taxon>
        <taxon>Metazoa</taxon>
        <taxon>Chordata</taxon>
        <taxon>Craniata</taxon>
        <taxon>Vertebrata</taxon>
        <taxon>Euteleostomi</taxon>
        <taxon>Actinopterygii</taxon>
        <taxon>Neopterygii</taxon>
        <taxon>Teleostei</taxon>
        <taxon>Ostariophysi</taxon>
        <taxon>Siluriformes</taxon>
        <taxon>Pangasiidae</taxon>
        <taxon>Pangasianodon</taxon>
    </lineage>
</organism>
<sequence>MRALRVFSMVLGDTMNSHKLFMDRLSSKMKLHEVYSQNDCDVIIAFVPIVSRAGTDIQAALERIPRHSYKNIILVSLHHTFDPHCIAPDSRHSVHRRDVFAVDCLYHEDQGLLNSRCNDEALKRVIKHLGGEKSSDQVSEPSWLSGVDNTELISWIFTVLSIFLVYLVLPEGYSSFTLLIFEIFLLIIMAVTLNYYNLINRTLWIFISINILFFILILVIQSLKTEKQDLQK</sequence>
<reference evidence="1 2" key="1">
    <citation type="journal article" date="2022" name="bioRxiv">
        <title>An ancient truncated duplication of the anti-Mullerian hormone receptor type 2 gene is a potential conserved master sex determinant in the Pangasiidae catfish family.</title>
        <authorList>
            <person name="Wen M."/>
            <person name="Pan Q."/>
            <person name="Jouanno E."/>
            <person name="Montfort J."/>
            <person name="Zahm M."/>
            <person name="Cabau C."/>
            <person name="Klopp C."/>
            <person name="Iampietro C."/>
            <person name="Roques C."/>
            <person name="Bouchez O."/>
            <person name="Castinel A."/>
            <person name="Donnadieu C."/>
            <person name="Parrinello H."/>
            <person name="Poncet C."/>
            <person name="Belmonte E."/>
            <person name="Gautier V."/>
            <person name="Avarre J.-C."/>
            <person name="Dugue R."/>
            <person name="Gustiano R."/>
            <person name="Ha T.T.T."/>
            <person name="Campet M."/>
            <person name="Sriphairoj K."/>
            <person name="Ribolli J."/>
            <person name="de Almeida F.L."/>
            <person name="Desvignes T."/>
            <person name="Postlethwait J.H."/>
            <person name="Bucao C.F."/>
            <person name="Robinson-Rechavi M."/>
            <person name="Bobe J."/>
            <person name="Herpin A."/>
            <person name="Guiguen Y."/>
        </authorList>
    </citation>
    <scope>NUCLEOTIDE SEQUENCE [LARGE SCALE GENOMIC DNA]</scope>
    <source>
        <strain evidence="1">YG-Dec2019</strain>
    </source>
</reference>
<name>A0ACC5XQX2_PANGG</name>
<gene>
    <name evidence="1" type="ORF">PGIGA_G00152150</name>
</gene>